<dbReference type="OrthoDB" id="3528955at2"/>
<reference evidence="6 7" key="1">
    <citation type="submission" date="2019-06" db="EMBL/GenBank/DDBJ databases">
        <title>Whole genome shotgun sequence of Pseudonocardia hydrocarbonoxydans NBRC 14498.</title>
        <authorList>
            <person name="Hosoyama A."/>
            <person name="Uohara A."/>
            <person name="Ohji S."/>
            <person name="Ichikawa N."/>
        </authorList>
    </citation>
    <scope>NUCLEOTIDE SEQUENCE [LARGE SCALE GENOMIC DNA]</scope>
    <source>
        <strain evidence="6 7">NBRC 14498</strain>
    </source>
</reference>
<comment type="caution">
    <text evidence="6">The sequence shown here is derived from an EMBL/GenBank/DDBJ whole genome shotgun (WGS) entry which is preliminary data.</text>
</comment>
<gene>
    <name evidence="6" type="ORF">PHY01_36880</name>
</gene>
<dbReference type="Pfam" id="PF00440">
    <property type="entry name" value="TetR_N"/>
    <property type="match status" value="1"/>
</dbReference>
<dbReference type="Proteomes" id="UP000320338">
    <property type="component" value="Unassembled WGS sequence"/>
</dbReference>
<evidence type="ECO:0000256" key="1">
    <source>
        <dbReference type="ARBA" id="ARBA00023015"/>
    </source>
</evidence>
<dbReference type="AlphaFoldDB" id="A0A4Y3WRD4"/>
<dbReference type="SUPFAM" id="SSF46689">
    <property type="entry name" value="Homeodomain-like"/>
    <property type="match status" value="1"/>
</dbReference>
<protein>
    <submittedName>
        <fullName evidence="6">TetR family transcriptional regulator</fullName>
    </submittedName>
</protein>
<dbReference type="Gene3D" id="1.10.357.10">
    <property type="entry name" value="Tetracycline Repressor, domain 2"/>
    <property type="match status" value="1"/>
</dbReference>
<evidence type="ECO:0000313" key="7">
    <source>
        <dbReference type="Proteomes" id="UP000320338"/>
    </source>
</evidence>
<evidence type="ECO:0000313" key="6">
    <source>
        <dbReference type="EMBL" id="GEC21405.1"/>
    </source>
</evidence>
<evidence type="ECO:0000259" key="5">
    <source>
        <dbReference type="PROSITE" id="PS50977"/>
    </source>
</evidence>
<feature type="domain" description="HTH tetR-type" evidence="5">
    <location>
        <begin position="4"/>
        <end position="64"/>
    </location>
</feature>
<keyword evidence="1" id="KW-0805">Transcription regulation</keyword>
<dbReference type="PROSITE" id="PS50977">
    <property type="entry name" value="HTH_TETR_2"/>
    <property type="match status" value="1"/>
</dbReference>
<dbReference type="PANTHER" id="PTHR30055:SF234">
    <property type="entry name" value="HTH-TYPE TRANSCRIPTIONAL REGULATOR BETI"/>
    <property type="match status" value="1"/>
</dbReference>
<dbReference type="InterPro" id="IPR001647">
    <property type="entry name" value="HTH_TetR"/>
</dbReference>
<evidence type="ECO:0000256" key="2">
    <source>
        <dbReference type="ARBA" id="ARBA00023125"/>
    </source>
</evidence>
<dbReference type="EMBL" id="BJNG01000034">
    <property type="protein sequence ID" value="GEC21405.1"/>
    <property type="molecule type" value="Genomic_DNA"/>
</dbReference>
<dbReference type="InterPro" id="IPR050109">
    <property type="entry name" value="HTH-type_TetR-like_transc_reg"/>
</dbReference>
<proteinExistence type="predicted"/>
<evidence type="ECO:0000256" key="4">
    <source>
        <dbReference type="PROSITE-ProRule" id="PRU00335"/>
    </source>
</evidence>
<dbReference type="GO" id="GO:0003700">
    <property type="term" value="F:DNA-binding transcription factor activity"/>
    <property type="evidence" value="ECO:0007669"/>
    <property type="project" value="TreeGrafter"/>
</dbReference>
<dbReference type="PRINTS" id="PR00455">
    <property type="entry name" value="HTHTETR"/>
</dbReference>
<sequence length="181" mass="19413">MPREERREQILAAATEAFARGGFAGTGLEDVAVEAGVTRVILYRHFDSKADLYRAVLARARANLGAAVGPPDYTEQIIDALLAGAARDPAGFRLLFSHAAREPEFRAEADRFRAEMVATAREQLAPMIDDPGWLGWAAHLAPATTVAAITAWLDAGRPDPDTAGERIRRALAGIVRAAQPG</sequence>
<feature type="DNA-binding region" description="H-T-H motif" evidence="4">
    <location>
        <begin position="27"/>
        <end position="46"/>
    </location>
</feature>
<dbReference type="PANTHER" id="PTHR30055">
    <property type="entry name" value="HTH-TYPE TRANSCRIPTIONAL REGULATOR RUTR"/>
    <property type="match status" value="1"/>
</dbReference>
<keyword evidence="7" id="KW-1185">Reference proteome</keyword>
<dbReference type="GO" id="GO:0000976">
    <property type="term" value="F:transcription cis-regulatory region binding"/>
    <property type="evidence" value="ECO:0007669"/>
    <property type="project" value="TreeGrafter"/>
</dbReference>
<accession>A0A4Y3WRD4</accession>
<keyword evidence="2 4" id="KW-0238">DNA-binding</keyword>
<name>A0A4Y3WRD4_9PSEU</name>
<evidence type="ECO:0000256" key="3">
    <source>
        <dbReference type="ARBA" id="ARBA00023163"/>
    </source>
</evidence>
<keyword evidence="3" id="KW-0804">Transcription</keyword>
<organism evidence="6 7">
    <name type="scientific">Pseudonocardia hydrocarbonoxydans</name>
    <dbReference type="NCBI Taxonomy" id="76726"/>
    <lineage>
        <taxon>Bacteria</taxon>
        <taxon>Bacillati</taxon>
        <taxon>Actinomycetota</taxon>
        <taxon>Actinomycetes</taxon>
        <taxon>Pseudonocardiales</taxon>
        <taxon>Pseudonocardiaceae</taxon>
        <taxon>Pseudonocardia</taxon>
    </lineage>
</organism>
<dbReference type="InterPro" id="IPR009057">
    <property type="entry name" value="Homeodomain-like_sf"/>
</dbReference>